<name>A0A7D7L9S9_9NOSO</name>
<evidence type="ECO:0000256" key="5">
    <source>
        <dbReference type="ARBA" id="ARBA00022777"/>
    </source>
</evidence>
<evidence type="ECO:0000256" key="8">
    <source>
        <dbReference type="ARBA" id="ARBA00023136"/>
    </source>
</evidence>
<feature type="transmembrane region" description="Helical" evidence="9">
    <location>
        <begin position="73"/>
        <end position="92"/>
    </location>
</feature>
<dbReference type="InterPro" id="IPR005467">
    <property type="entry name" value="His_kinase_dom"/>
</dbReference>
<dbReference type="Gene3D" id="1.20.5.1930">
    <property type="match status" value="1"/>
</dbReference>
<dbReference type="Proteomes" id="UP000514713">
    <property type="component" value="Chromosome"/>
</dbReference>
<keyword evidence="4 9" id="KW-0812">Transmembrane</keyword>
<gene>
    <name evidence="11" type="ORF">HUN01_10255</name>
</gene>
<evidence type="ECO:0000313" key="11">
    <source>
        <dbReference type="EMBL" id="QMS87953.1"/>
    </source>
</evidence>
<evidence type="ECO:0000259" key="10">
    <source>
        <dbReference type="PROSITE" id="PS50109"/>
    </source>
</evidence>
<dbReference type="CDD" id="cd16917">
    <property type="entry name" value="HATPase_UhpB-NarQ-NarX-like"/>
    <property type="match status" value="1"/>
</dbReference>
<dbReference type="GO" id="GO:0000155">
    <property type="term" value="F:phosphorelay sensor kinase activity"/>
    <property type="evidence" value="ECO:0007669"/>
    <property type="project" value="InterPro"/>
</dbReference>
<dbReference type="PANTHER" id="PTHR24421:SF37">
    <property type="entry name" value="SENSOR HISTIDINE KINASE NARS"/>
    <property type="match status" value="1"/>
</dbReference>
<dbReference type="InterPro" id="IPR003594">
    <property type="entry name" value="HATPase_dom"/>
</dbReference>
<feature type="transmembrane region" description="Helical" evidence="9">
    <location>
        <begin position="6"/>
        <end position="26"/>
    </location>
</feature>
<evidence type="ECO:0000256" key="9">
    <source>
        <dbReference type="SAM" id="Phobius"/>
    </source>
</evidence>
<dbReference type="SMART" id="SM00387">
    <property type="entry name" value="HATPase_c"/>
    <property type="match status" value="1"/>
</dbReference>
<keyword evidence="8 9" id="KW-0472">Membrane</keyword>
<protein>
    <submittedName>
        <fullName evidence="11">Sensor histidine kinase</fullName>
    </submittedName>
</protein>
<feature type="transmembrane region" description="Helical" evidence="9">
    <location>
        <begin position="207"/>
        <end position="226"/>
    </location>
</feature>
<dbReference type="GO" id="GO:0046983">
    <property type="term" value="F:protein dimerization activity"/>
    <property type="evidence" value="ECO:0007669"/>
    <property type="project" value="InterPro"/>
</dbReference>
<sequence length="457" mass="50747">MTIISTLLGIFAGICLYVGLLHLLIASGRLKPVLHFCFGLTCLVTFSYILALIPKYKAIDVDEYINAKRLASSLGFLFTSVCVWFVAVYTQFKPVRILLGLNSLYVICFLINQISPASIQYSYINKLSTITMPWGEPITQPEGMLNYLFGLQLLALTSNVVFAFYACYRQYQRGEKSSALTLGVSLAILVGTAQHDRLVDLGQIKSIYIAEYGFVSLVVIMSLRLTKELMQAVKLREQLVESERLRKIAVELERNRLARDLHDSVSQTLFTVATIAEALPRVWKRNPETAQQGLEELAQLTQGALAEMRNLLVELRPNGLVEKPLGELLQQLIKGILGRTSLEVITTVEGDRPLSDEVKLVFCRITQEALNNIIKYAQATQVSVRLHGDSQEIVLRISDNGCGFDSNKIPSGHLGIAIMKERAESIAATFHLSSYPGEGTEIVLSWSTAVNKIGSEE</sequence>
<dbReference type="Gene3D" id="3.30.565.10">
    <property type="entry name" value="Histidine kinase-like ATPase, C-terminal domain"/>
    <property type="match status" value="1"/>
</dbReference>
<keyword evidence="5 11" id="KW-0418">Kinase</keyword>
<organism evidence="11 12">
    <name type="scientific">Nostoc edaphicum CCNP1411</name>
    <dbReference type="NCBI Taxonomy" id="1472755"/>
    <lineage>
        <taxon>Bacteria</taxon>
        <taxon>Bacillati</taxon>
        <taxon>Cyanobacteriota</taxon>
        <taxon>Cyanophyceae</taxon>
        <taxon>Nostocales</taxon>
        <taxon>Nostocaceae</taxon>
        <taxon>Nostoc</taxon>
    </lineage>
</organism>
<feature type="transmembrane region" description="Helical" evidence="9">
    <location>
        <begin position="144"/>
        <end position="167"/>
    </location>
</feature>
<dbReference type="GO" id="GO:0005886">
    <property type="term" value="C:plasma membrane"/>
    <property type="evidence" value="ECO:0007669"/>
    <property type="project" value="UniProtKB-SubCell"/>
</dbReference>
<feature type="transmembrane region" description="Helical" evidence="9">
    <location>
        <begin position="104"/>
        <end position="124"/>
    </location>
</feature>
<feature type="transmembrane region" description="Helical" evidence="9">
    <location>
        <begin position="33"/>
        <end position="53"/>
    </location>
</feature>
<dbReference type="KEGG" id="ned:HUN01_10255"/>
<dbReference type="InterPro" id="IPR050482">
    <property type="entry name" value="Sensor_HK_TwoCompSys"/>
</dbReference>
<evidence type="ECO:0000256" key="2">
    <source>
        <dbReference type="ARBA" id="ARBA00022475"/>
    </source>
</evidence>
<keyword evidence="6 9" id="KW-1133">Transmembrane helix</keyword>
<comment type="subcellular location">
    <subcellularLocation>
        <location evidence="1">Cell membrane</location>
        <topology evidence="1">Multi-pass membrane protein</topology>
    </subcellularLocation>
</comment>
<dbReference type="PANTHER" id="PTHR24421">
    <property type="entry name" value="NITRATE/NITRITE SENSOR PROTEIN NARX-RELATED"/>
    <property type="match status" value="1"/>
</dbReference>
<evidence type="ECO:0000256" key="1">
    <source>
        <dbReference type="ARBA" id="ARBA00004651"/>
    </source>
</evidence>
<dbReference type="EMBL" id="CP054698">
    <property type="protein sequence ID" value="QMS87953.1"/>
    <property type="molecule type" value="Genomic_DNA"/>
</dbReference>
<evidence type="ECO:0000256" key="4">
    <source>
        <dbReference type="ARBA" id="ARBA00022692"/>
    </source>
</evidence>
<evidence type="ECO:0000256" key="3">
    <source>
        <dbReference type="ARBA" id="ARBA00022679"/>
    </source>
</evidence>
<dbReference type="SUPFAM" id="SSF55874">
    <property type="entry name" value="ATPase domain of HSP90 chaperone/DNA topoisomerase II/histidine kinase"/>
    <property type="match status" value="1"/>
</dbReference>
<dbReference type="RefSeq" id="WP_181931174.1">
    <property type="nucleotide sequence ID" value="NZ_CP054698.1"/>
</dbReference>
<keyword evidence="2" id="KW-1003">Cell membrane</keyword>
<evidence type="ECO:0000256" key="7">
    <source>
        <dbReference type="ARBA" id="ARBA00023012"/>
    </source>
</evidence>
<feature type="domain" description="Histidine kinase" evidence="10">
    <location>
        <begin position="260"/>
        <end position="450"/>
    </location>
</feature>
<keyword evidence="7" id="KW-0902">Two-component regulatory system</keyword>
<keyword evidence="3" id="KW-0808">Transferase</keyword>
<dbReference type="Pfam" id="PF07730">
    <property type="entry name" value="HisKA_3"/>
    <property type="match status" value="1"/>
</dbReference>
<proteinExistence type="predicted"/>
<keyword evidence="12" id="KW-1185">Reference proteome</keyword>
<dbReference type="InterPro" id="IPR036890">
    <property type="entry name" value="HATPase_C_sf"/>
</dbReference>
<dbReference type="Pfam" id="PF02518">
    <property type="entry name" value="HATPase_c"/>
    <property type="match status" value="1"/>
</dbReference>
<evidence type="ECO:0000256" key="6">
    <source>
        <dbReference type="ARBA" id="ARBA00022989"/>
    </source>
</evidence>
<accession>A0A7D7L9S9</accession>
<reference evidence="12" key="1">
    <citation type="submission" date="2020-06" db="EMBL/GenBank/DDBJ databases">
        <title>Nostoc edaphicum CCNP1411 genome.</title>
        <authorList>
            <person name="Fidor A."/>
            <person name="Grabski M."/>
            <person name="Gawor J."/>
            <person name="Gromadka R."/>
            <person name="Wegrzyn G."/>
            <person name="Mazur-Marzec H."/>
        </authorList>
    </citation>
    <scope>NUCLEOTIDE SEQUENCE [LARGE SCALE GENOMIC DNA]</scope>
    <source>
        <strain evidence="12">CCNP1411</strain>
    </source>
</reference>
<dbReference type="InterPro" id="IPR011712">
    <property type="entry name" value="Sig_transdc_His_kin_sub3_dim/P"/>
</dbReference>
<evidence type="ECO:0000313" key="12">
    <source>
        <dbReference type="Proteomes" id="UP000514713"/>
    </source>
</evidence>
<dbReference type="AlphaFoldDB" id="A0A7D7L9S9"/>
<dbReference type="PROSITE" id="PS50109">
    <property type="entry name" value="HIS_KIN"/>
    <property type="match status" value="1"/>
</dbReference>